<sequence length="561" mass="61379">MRSIPAIAVVAIASCLAVATVTVSAADYTIPTYYDSFGSSASIAEPVLYQRHLDTLNRIFSYTIASNKASILAGRKVPDGTFAANVTGRISPFGRMKDLDDTMDYLYGSFGSNLDKALSLFPAITGVNISAFASTGAVAHANIEFTTKHPTTGATKYIRAQGMFRFADDQALSRVWLYDLYFVNMNAYFKEMWGSPSLYDMIGKACPAIRNVCGNDLNAPYPLVDCEVAFAFKKLGEAAVLADDNVLCRAFETNLVPLRKSVHCGNLGPSGGSRCTAFNYTRYFEPIGPSFTDIPSPSEPASRFNTYNEIKATVFNIYNLTIFPNNLEIISSGKVPPRTFSNNSGGRIWPIGTFENTEDTVEYQFGIFGSQNSSNVAAQLIPVIHEFTIHAFVQTGNIAATSIDYKMLNTFTKQYYPLRVQGFWRIEPDAWSVSAYDVHVQNTVPFFNIVGLGLPNGLTQPALAAVICISQETACKGANQVYGGSGQPQCFIELTTVKPFGDHDQVEADSIQCRSIHVNLAFFRPEVHCAHVGPTGGGKCVDLTYDSYFTLPFVKPFLYNV</sequence>
<name>A0A139AQ10_GONPJ</name>
<dbReference type="PROSITE" id="PS51257">
    <property type="entry name" value="PROKAR_LIPOPROTEIN"/>
    <property type="match status" value="1"/>
</dbReference>
<evidence type="ECO:0000313" key="2">
    <source>
        <dbReference type="EMBL" id="KXS18593.1"/>
    </source>
</evidence>
<dbReference type="AlphaFoldDB" id="A0A139AQ10"/>
<keyword evidence="3" id="KW-1185">Reference proteome</keyword>
<organism evidence="2 3">
    <name type="scientific">Gonapodya prolifera (strain JEL478)</name>
    <name type="common">Monoblepharis prolifera</name>
    <dbReference type="NCBI Taxonomy" id="1344416"/>
    <lineage>
        <taxon>Eukaryota</taxon>
        <taxon>Fungi</taxon>
        <taxon>Fungi incertae sedis</taxon>
        <taxon>Chytridiomycota</taxon>
        <taxon>Chytridiomycota incertae sedis</taxon>
        <taxon>Monoblepharidomycetes</taxon>
        <taxon>Monoblepharidales</taxon>
        <taxon>Gonapodyaceae</taxon>
        <taxon>Gonapodya</taxon>
    </lineage>
</organism>
<dbReference type="Proteomes" id="UP000070544">
    <property type="component" value="Unassembled WGS sequence"/>
</dbReference>
<keyword evidence="1" id="KW-0732">Signal</keyword>
<evidence type="ECO:0000256" key="1">
    <source>
        <dbReference type="SAM" id="SignalP"/>
    </source>
</evidence>
<accession>A0A139AQ10</accession>
<gene>
    <name evidence="2" type="ORF">M427DRAFT_53547</name>
</gene>
<reference evidence="2 3" key="1">
    <citation type="journal article" date="2015" name="Genome Biol. Evol.">
        <title>Phylogenomic analyses indicate that early fungi evolved digesting cell walls of algal ancestors of land plants.</title>
        <authorList>
            <person name="Chang Y."/>
            <person name="Wang S."/>
            <person name="Sekimoto S."/>
            <person name="Aerts A.L."/>
            <person name="Choi C."/>
            <person name="Clum A."/>
            <person name="LaButti K.M."/>
            <person name="Lindquist E.A."/>
            <person name="Yee Ngan C."/>
            <person name="Ohm R.A."/>
            <person name="Salamov A.A."/>
            <person name="Grigoriev I.V."/>
            <person name="Spatafora J.W."/>
            <person name="Berbee M.L."/>
        </authorList>
    </citation>
    <scope>NUCLEOTIDE SEQUENCE [LARGE SCALE GENOMIC DNA]</scope>
    <source>
        <strain evidence="2 3">JEL478</strain>
    </source>
</reference>
<feature type="signal peptide" evidence="1">
    <location>
        <begin position="1"/>
        <end position="25"/>
    </location>
</feature>
<feature type="chain" id="PRO_5007296324" evidence="1">
    <location>
        <begin position="26"/>
        <end position="561"/>
    </location>
</feature>
<dbReference type="EMBL" id="KQ965741">
    <property type="protein sequence ID" value="KXS18593.1"/>
    <property type="molecule type" value="Genomic_DNA"/>
</dbReference>
<protein>
    <submittedName>
        <fullName evidence="2">Uncharacterized protein</fullName>
    </submittedName>
</protein>
<proteinExistence type="predicted"/>
<dbReference type="OrthoDB" id="2110573at2759"/>
<evidence type="ECO:0000313" key="3">
    <source>
        <dbReference type="Proteomes" id="UP000070544"/>
    </source>
</evidence>